<dbReference type="GO" id="GO:0005254">
    <property type="term" value="F:chloride channel activity"/>
    <property type="evidence" value="ECO:0007669"/>
    <property type="project" value="InterPro"/>
</dbReference>
<evidence type="ECO:0000313" key="11">
    <source>
        <dbReference type="Proteomes" id="UP000006772"/>
    </source>
</evidence>
<keyword evidence="2" id="KW-0813">Transport</keyword>
<organism evidence="10 11">
    <name type="scientific">Herbaspirillum frisingense GSF30</name>
    <dbReference type="NCBI Taxonomy" id="864073"/>
    <lineage>
        <taxon>Bacteria</taxon>
        <taxon>Pseudomonadati</taxon>
        <taxon>Pseudomonadota</taxon>
        <taxon>Betaproteobacteria</taxon>
        <taxon>Burkholderiales</taxon>
        <taxon>Oxalobacteraceae</taxon>
        <taxon>Herbaspirillum</taxon>
    </lineage>
</organism>
<dbReference type="PANTHER" id="PTHR33281:SF19">
    <property type="entry name" value="VOLTAGE-DEPENDENT ANION CHANNEL-FORMING PROTEIN YNEE"/>
    <property type="match status" value="1"/>
</dbReference>
<evidence type="ECO:0000256" key="9">
    <source>
        <dbReference type="SAM" id="Phobius"/>
    </source>
</evidence>
<feature type="transmembrane region" description="Helical" evidence="9">
    <location>
        <begin position="20"/>
        <end position="40"/>
    </location>
</feature>
<gene>
    <name evidence="10" type="ORF">HFRIS_005693</name>
</gene>
<evidence type="ECO:0000256" key="6">
    <source>
        <dbReference type="ARBA" id="ARBA00023065"/>
    </source>
</evidence>
<dbReference type="EMBL" id="AEEC02000005">
    <property type="protein sequence ID" value="EOA05927.1"/>
    <property type="molecule type" value="Genomic_DNA"/>
</dbReference>
<evidence type="ECO:0000256" key="3">
    <source>
        <dbReference type="ARBA" id="ARBA00022475"/>
    </source>
</evidence>
<evidence type="ECO:0000256" key="8">
    <source>
        <dbReference type="ARBA" id="ARBA00034708"/>
    </source>
</evidence>
<keyword evidence="6" id="KW-0406">Ion transport</keyword>
<dbReference type="RefSeq" id="WP_006462303.1">
    <property type="nucleotide sequence ID" value="NZ_AEEC02000005.1"/>
</dbReference>
<dbReference type="PANTHER" id="PTHR33281">
    <property type="entry name" value="UPF0187 PROTEIN YNEE"/>
    <property type="match status" value="1"/>
</dbReference>
<evidence type="ECO:0000256" key="1">
    <source>
        <dbReference type="ARBA" id="ARBA00004651"/>
    </source>
</evidence>
<feature type="transmembrane region" description="Helical" evidence="9">
    <location>
        <begin position="52"/>
        <end position="70"/>
    </location>
</feature>
<keyword evidence="3" id="KW-1003">Cell membrane</keyword>
<keyword evidence="7 9" id="KW-0472">Membrane</keyword>
<evidence type="ECO:0000256" key="7">
    <source>
        <dbReference type="ARBA" id="ARBA00023136"/>
    </source>
</evidence>
<protein>
    <recommendedName>
        <fullName evidence="12">Bestrophin</fullName>
    </recommendedName>
</protein>
<keyword evidence="5 9" id="KW-1133">Transmembrane helix</keyword>
<dbReference type="InterPro" id="IPR044669">
    <property type="entry name" value="YneE/VCCN1/2-like"/>
</dbReference>
<evidence type="ECO:0000256" key="4">
    <source>
        <dbReference type="ARBA" id="ARBA00022692"/>
    </source>
</evidence>
<comment type="subcellular location">
    <subcellularLocation>
        <location evidence="1">Cell membrane</location>
        <topology evidence="1">Multi-pass membrane protein</topology>
    </subcellularLocation>
</comment>
<sequence>MIVRPQPHWFRMLFVWNGSVLRTIMPQMLMMTAFSTLAVLTDGKIFGDKLPLNTSTFTLLGVALAIFLGFRNSASYDRYWEGRKIWGALLIAARALASQGLRYGVTGEDAAHKKLFIRRIIALAYALKHQLRKTSPREDMARLLPGAAEADAAAGTVQYLPVYQMDQLRAMLAQANRQGRLSDTGLWTCDQQLNEINHCIGASERIASTPIPFAYGVLLHRTVYIYCLLLPFGLVDAIGVATPLISVFVSYTFLALEAIASEISLPFACSPNGLALDAISLEIERSLLELAGEPLPPAAACGKDYRLD</sequence>
<dbReference type="Pfam" id="PF25539">
    <property type="entry name" value="Bestrophin_2"/>
    <property type="match status" value="1"/>
</dbReference>
<keyword evidence="4 9" id="KW-0812">Transmembrane</keyword>
<feature type="transmembrane region" description="Helical" evidence="9">
    <location>
        <begin position="223"/>
        <end position="256"/>
    </location>
</feature>
<reference evidence="10 11" key="1">
    <citation type="journal article" date="2013" name="Front. Microbiol.">
        <title>The genome of the endophytic bacterium H. frisingense GSF30(T) identifies diverse strategies in the Herbaspirillum genus to interact with plants.</title>
        <authorList>
            <person name="Straub D."/>
            <person name="Rothballer M."/>
            <person name="Hartmann A."/>
            <person name="Ludewig U."/>
        </authorList>
    </citation>
    <scope>NUCLEOTIDE SEQUENCE [LARGE SCALE GENOMIC DNA]</scope>
    <source>
        <strain evidence="10 11">GSF30</strain>
    </source>
</reference>
<dbReference type="GO" id="GO:0005886">
    <property type="term" value="C:plasma membrane"/>
    <property type="evidence" value="ECO:0007669"/>
    <property type="project" value="UniProtKB-SubCell"/>
</dbReference>
<evidence type="ECO:0000313" key="10">
    <source>
        <dbReference type="EMBL" id="EOA05927.1"/>
    </source>
</evidence>
<accession>A0AAI9IGU6</accession>
<dbReference type="AlphaFoldDB" id="A0AAI9IGU6"/>
<evidence type="ECO:0008006" key="12">
    <source>
        <dbReference type="Google" id="ProtNLM"/>
    </source>
</evidence>
<dbReference type="Proteomes" id="UP000006772">
    <property type="component" value="Unassembled WGS sequence"/>
</dbReference>
<comment type="caution">
    <text evidence="10">The sequence shown here is derived from an EMBL/GenBank/DDBJ whole genome shotgun (WGS) entry which is preliminary data.</text>
</comment>
<name>A0AAI9IGU6_9BURK</name>
<evidence type="ECO:0000256" key="5">
    <source>
        <dbReference type="ARBA" id="ARBA00022989"/>
    </source>
</evidence>
<proteinExistence type="inferred from homology"/>
<evidence type="ECO:0000256" key="2">
    <source>
        <dbReference type="ARBA" id="ARBA00022448"/>
    </source>
</evidence>
<comment type="similarity">
    <text evidence="8">Belongs to the anion channel-forming bestrophin (TC 1.A.46) family.</text>
</comment>